<proteinExistence type="predicted"/>
<sequence length="173" mass="18659">MTKSIADRLTYAFEILEVDPSDRILEIGCGYGAAASLICGRLVDGKITAIDQSEKMIRAAEKLNAPFVSAGKAIFLAAPLHEADLGHSRFNKIFAVNVNLFWMKAARELEWIRELLLPGGTLYLFNQPPSAGKLQSIADSTGQNLTDAGFTVKQIKIGDQKPIPLVCVIAVGG</sequence>
<dbReference type="InterPro" id="IPR041698">
    <property type="entry name" value="Methyltransf_25"/>
</dbReference>
<keyword evidence="2" id="KW-0489">Methyltransferase</keyword>
<dbReference type="Proteomes" id="UP000639396">
    <property type="component" value="Unassembled WGS sequence"/>
</dbReference>
<keyword evidence="2" id="KW-0808">Transferase</keyword>
<organism evidence="2 3">
    <name type="scientific">Paenibacillus oceani</name>
    <dbReference type="NCBI Taxonomy" id="2772510"/>
    <lineage>
        <taxon>Bacteria</taxon>
        <taxon>Bacillati</taxon>
        <taxon>Bacillota</taxon>
        <taxon>Bacilli</taxon>
        <taxon>Bacillales</taxon>
        <taxon>Paenibacillaceae</taxon>
        <taxon>Paenibacillus</taxon>
    </lineage>
</organism>
<dbReference type="SUPFAM" id="SSF53335">
    <property type="entry name" value="S-adenosyl-L-methionine-dependent methyltransferases"/>
    <property type="match status" value="1"/>
</dbReference>
<reference evidence="2" key="1">
    <citation type="submission" date="2020-09" db="EMBL/GenBank/DDBJ databases">
        <title>A novel bacterium of genus Paenibacillus, isolated from South China Sea.</title>
        <authorList>
            <person name="Huang H."/>
            <person name="Mo K."/>
            <person name="Hu Y."/>
        </authorList>
    </citation>
    <scope>NUCLEOTIDE SEQUENCE</scope>
    <source>
        <strain evidence="2">IB182363</strain>
    </source>
</reference>
<comment type="caution">
    <text evidence="2">The sequence shown here is derived from an EMBL/GenBank/DDBJ whole genome shotgun (WGS) entry which is preliminary data.</text>
</comment>
<gene>
    <name evidence="2" type="ORF">IDH45_22340</name>
</gene>
<dbReference type="EMBL" id="JACXJA010000032">
    <property type="protein sequence ID" value="MBD2864725.1"/>
    <property type="molecule type" value="Genomic_DNA"/>
</dbReference>
<evidence type="ECO:0000313" key="3">
    <source>
        <dbReference type="Proteomes" id="UP000639396"/>
    </source>
</evidence>
<dbReference type="GO" id="GO:0008168">
    <property type="term" value="F:methyltransferase activity"/>
    <property type="evidence" value="ECO:0007669"/>
    <property type="project" value="UniProtKB-KW"/>
</dbReference>
<dbReference type="Pfam" id="PF13649">
    <property type="entry name" value="Methyltransf_25"/>
    <property type="match status" value="1"/>
</dbReference>
<dbReference type="InterPro" id="IPR029063">
    <property type="entry name" value="SAM-dependent_MTases_sf"/>
</dbReference>
<dbReference type="RefSeq" id="WP_190930352.1">
    <property type="nucleotide sequence ID" value="NZ_JACXJA010000032.1"/>
</dbReference>
<dbReference type="CDD" id="cd02440">
    <property type="entry name" value="AdoMet_MTases"/>
    <property type="match status" value="1"/>
</dbReference>
<evidence type="ECO:0000313" key="2">
    <source>
        <dbReference type="EMBL" id="MBD2864725.1"/>
    </source>
</evidence>
<keyword evidence="3" id="KW-1185">Reference proteome</keyword>
<feature type="domain" description="Methyltransferase" evidence="1">
    <location>
        <begin position="24"/>
        <end position="120"/>
    </location>
</feature>
<evidence type="ECO:0000259" key="1">
    <source>
        <dbReference type="Pfam" id="PF13649"/>
    </source>
</evidence>
<dbReference type="GO" id="GO:0032259">
    <property type="term" value="P:methylation"/>
    <property type="evidence" value="ECO:0007669"/>
    <property type="project" value="UniProtKB-KW"/>
</dbReference>
<accession>A0A927H1F9</accession>
<dbReference type="Gene3D" id="3.40.50.150">
    <property type="entry name" value="Vaccinia Virus protein VP39"/>
    <property type="match status" value="1"/>
</dbReference>
<dbReference type="AlphaFoldDB" id="A0A927H1F9"/>
<protein>
    <submittedName>
        <fullName evidence="2">Class I SAM-dependent methyltransferase</fullName>
    </submittedName>
</protein>
<name>A0A927H1F9_9BACL</name>